<gene>
    <name evidence="2" type="ORF">B296_00040854</name>
</gene>
<dbReference type="EMBL" id="AMZH03021394">
    <property type="protein sequence ID" value="RRT38242.1"/>
    <property type="molecule type" value="Genomic_DNA"/>
</dbReference>
<feature type="non-terminal residue" evidence="2">
    <location>
        <position position="1"/>
    </location>
</feature>
<comment type="caution">
    <text evidence="2">The sequence shown here is derived from an EMBL/GenBank/DDBJ whole genome shotgun (WGS) entry which is preliminary data.</text>
</comment>
<protein>
    <submittedName>
        <fullName evidence="2">Uncharacterized protein</fullName>
    </submittedName>
</protein>
<feature type="region of interest" description="Disordered" evidence="1">
    <location>
        <begin position="127"/>
        <end position="190"/>
    </location>
</feature>
<reference evidence="2 3" key="1">
    <citation type="journal article" date="2014" name="Agronomy (Basel)">
        <title>A Draft Genome Sequence for Ensete ventricosum, the Drought-Tolerant Tree Against Hunger.</title>
        <authorList>
            <person name="Harrison J."/>
            <person name="Moore K.A."/>
            <person name="Paszkiewicz K."/>
            <person name="Jones T."/>
            <person name="Grant M."/>
            <person name="Ambacheew D."/>
            <person name="Muzemil S."/>
            <person name="Studholme D.J."/>
        </authorList>
    </citation>
    <scope>NUCLEOTIDE SEQUENCE [LARGE SCALE GENOMIC DNA]</scope>
</reference>
<organism evidence="2 3">
    <name type="scientific">Ensete ventricosum</name>
    <name type="common">Abyssinian banana</name>
    <name type="synonym">Musa ensete</name>
    <dbReference type="NCBI Taxonomy" id="4639"/>
    <lineage>
        <taxon>Eukaryota</taxon>
        <taxon>Viridiplantae</taxon>
        <taxon>Streptophyta</taxon>
        <taxon>Embryophyta</taxon>
        <taxon>Tracheophyta</taxon>
        <taxon>Spermatophyta</taxon>
        <taxon>Magnoliopsida</taxon>
        <taxon>Liliopsida</taxon>
        <taxon>Zingiberales</taxon>
        <taxon>Musaceae</taxon>
        <taxon>Ensete</taxon>
    </lineage>
</organism>
<dbReference type="Proteomes" id="UP000287651">
    <property type="component" value="Unassembled WGS sequence"/>
</dbReference>
<name>A0A426XFJ3_ENSVE</name>
<evidence type="ECO:0000313" key="3">
    <source>
        <dbReference type="Proteomes" id="UP000287651"/>
    </source>
</evidence>
<accession>A0A426XFJ3</accession>
<dbReference type="AlphaFoldDB" id="A0A426XFJ3"/>
<evidence type="ECO:0000256" key="1">
    <source>
        <dbReference type="SAM" id="MobiDB-lite"/>
    </source>
</evidence>
<evidence type="ECO:0000313" key="2">
    <source>
        <dbReference type="EMBL" id="RRT38242.1"/>
    </source>
</evidence>
<sequence length="273" mass="28717">SPLQAPRCYPCERRFCPQASPLAGAAGLAAIDRPLQLARPWLATPTGGLAMANHLCMQTTCMWLPLPRRQRLLSLPIAATSAWGRQQQRQRWKQGAIGAIAKEEAEAGGSSEDYDRGGRQQRALLASLSDGGGGLGRDGMSAAAKEAEGATAAGKSGKRWPTVGGSGEGGGRVAAGNGCDSGSGKGGSSMGRKMVGGVWLLERRVRLQPMQGWQRLCGSDEGCEQKAAVAWGGRRGNRDGSSSRWWGGKVDGRGCDQEGCGWQAVGRRWLGSR</sequence>
<feature type="compositionally biased region" description="Low complexity" evidence="1">
    <location>
        <begin position="138"/>
        <end position="155"/>
    </location>
</feature>
<feature type="compositionally biased region" description="Gly residues" evidence="1">
    <location>
        <begin position="164"/>
        <end position="189"/>
    </location>
</feature>
<proteinExistence type="predicted"/>